<dbReference type="GO" id="GO:0003755">
    <property type="term" value="F:peptidyl-prolyl cis-trans isomerase activity"/>
    <property type="evidence" value="ECO:0007669"/>
    <property type="project" value="UniProtKB-UniRule"/>
</dbReference>
<evidence type="ECO:0000256" key="6">
    <source>
        <dbReference type="RuleBase" id="RU003915"/>
    </source>
</evidence>
<dbReference type="PROSITE" id="PS51257">
    <property type="entry name" value="PROKAR_LIPOPROTEIN"/>
    <property type="match status" value="1"/>
</dbReference>
<name>A0A7K0K471_9ACTO</name>
<evidence type="ECO:0000259" key="9">
    <source>
        <dbReference type="PROSITE" id="PS50059"/>
    </source>
</evidence>
<comment type="caution">
    <text evidence="10">The sequence shown here is derived from an EMBL/GenBank/DDBJ whole genome shotgun (WGS) entry which is preliminary data.</text>
</comment>
<evidence type="ECO:0000256" key="7">
    <source>
        <dbReference type="SAM" id="MobiDB-lite"/>
    </source>
</evidence>
<dbReference type="RefSeq" id="WP_154545771.1">
    <property type="nucleotide sequence ID" value="NZ_VUMY01000016.1"/>
</dbReference>
<dbReference type="Gene3D" id="3.10.50.40">
    <property type="match status" value="1"/>
</dbReference>
<evidence type="ECO:0000313" key="11">
    <source>
        <dbReference type="Proteomes" id="UP000442535"/>
    </source>
</evidence>
<dbReference type="PANTHER" id="PTHR43811">
    <property type="entry name" value="FKBP-TYPE PEPTIDYL-PROLYL CIS-TRANS ISOMERASE FKPA"/>
    <property type="match status" value="1"/>
</dbReference>
<protein>
    <recommendedName>
        <fullName evidence="6">Peptidyl-prolyl cis-trans isomerase</fullName>
        <ecNumber evidence="6">5.2.1.8</ecNumber>
    </recommendedName>
</protein>
<comment type="catalytic activity">
    <reaction evidence="1 5 6">
        <text>[protein]-peptidylproline (omega=180) = [protein]-peptidylproline (omega=0)</text>
        <dbReference type="Rhea" id="RHEA:16237"/>
        <dbReference type="Rhea" id="RHEA-COMP:10747"/>
        <dbReference type="Rhea" id="RHEA-COMP:10748"/>
        <dbReference type="ChEBI" id="CHEBI:83833"/>
        <dbReference type="ChEBI" id="CHEBI:83834"/>
        <dbReference type="EC" id="5.2.1.8"/>
    </reaction>
</comment>
<feature type="region of interest" description="Disordered" evidence="7">
    <location>
        <begin position="27"/>
        <end position="57"/>
    </location>
</feature>
<feature type="compositionally biased region" description="Polar residues" evidence="7">
    <location>
        <begin position="36"/>
        <end position="51"/>
    </location>
</feature>
<dbReference type="Pfam" id="PF00254">
    <property type="entry name" value="FKBP_C"/>
    <property type="match status" value="1"/>
</dbReference>
<feature type="signal peptide" evidence="8">
    <location>
        <begin position="1"/>
        <end position="27"/>
    </location>
</feature>
<feature type="chain" id="PRO_5039312851" description="Peptidyl-prolyl cis-trans isomerase" evidence="8">
    <location>
        <begin position="28"/>
        <end position="192"/>
    </location>
</feature>
<evidence type="ECO:0000256" key="1">
    <source>
        <dbReference type="ARBA" id="ARBA00000971"/>
    </source>
</evidence>
<dbReference type="SUPFAM" id="SSF54534">
    <property type="entry name" value="FKBP-like"/>
    <property type="match status" value="1"/>
</dbReference>
<evidence type="ECO:0000256" key="8">
    <source>
        <dbReference type="SAM" id="SignalP"/>
    </source>
</evidence>
<dbReference type="PROSITE" id="PS50059">
    <property type="entry name" value="FKBP_PPIASE"/>
    <property type="match status" value="1"/>
</dbReference>
<dbReference type="InterPro" id="IPR046357">
    <property type="entry name" value="PPIase_dom_sf"/>
</dbReference>
<dbReference type="EC" id="5.2.1.8" evidence="6"/>
<gene>
    <name evidence="10" type="ORF">FYJ63_08545</name>
</gene>
<dbReference type="AlphaFoldDB" id="A0A7K0K471"/>
<dbReference type="PANTHER" id="PTHR43811:SF19">
    <property type="entry name" value="39 KDA FK506-BINDING NUCLEAR PROTEIN"/>
    <property type="match status" value="1"/>
</dbReference>
<evidence type="ECO:0000313" key="10">
    <source>
        <dbReference type="EMBL" id="MST50276.1"/>
    </source>
</evidence>
<keyword evidence="3 5" id="KW-0697">Rotamase</keyword>
<dbReference type="EMBL" id="VUMY01000016">
    <property type="protein sequence ID" value="MST50276.1"/>
    <property type="molecule type" value="Genomic_DNA"/>
</dbReference>
<evidence type="ECO:0000256" key="3">
    <source>
        <dbReference type="ARBA" id="ARBA00023110"/>
    </source>
</evidence>
<evidence type="ECO:0000256" key="4">
    <source>
        <dbReference type="ARBA" id="ARBA00023235"/>
    </source>
</evidence>
<accession>A0A7K0K471</accession>
<keyword evidence="11" id="KW-1185">Reference proteome</keyword>
<comment type="similarity">
    <text evidence="2 6">Belongs to the FKBP-type PPIase family.</text>
</comment>
<dbReference type="Proteomes" id="UP000442535">
    <property type="component" value="Unassembled WGS sequence"/>
</dbReference>
<proteinExistence type="inferred from homology"/>
<evidence type="ECO:0000256" key="2">
    <source>
        <dbReference type="ARBA" id="ARBA00006577"/>
    </source>
</evidence>
<feature type="domain" description="PPIase FKBP-type" evidence="9">
    <location>
        <begin position="100"/>
        <end position="189"/>
    </location>
</feature>
<reference evidence="10 11" key="1">
    <citation type="submission" date="2019-08" db="EMBL/GenBank/DDBJ databases">
        <title>In-depth cultivation of the pig gut microbiome towards novel bacterial diversity and tailored functional studies.</title>
        <authorList>
            <person name="Wylensek D."/>
            <person name="Hitch T.C.A."/>
            <person name="Clavel T."/>
        </authorList>
    </citation>
    <scope>NUCLEOTIDE SEQUENCE [LARGE SCALE GENOMIC DNA]</scope>
    <source>
        <strain evidence="10 11">RF-GAM-744-WT-7</strain>
    </source>
</reference>
<sequence length="192" mass="19562">MNAKIFMKILPLTIAACLALTACASTATPGEDTSGKDTTMTPETSVPSSTPEAKVASGDIPEVVGTGADTMLAFPKDMEAPAELKVWPVEEGTGAVVKETDMVLANYVGQVWGQGVAFDSSFARGGAISFPLSGVIDGWREGLAGQKVGAKVILSIPSELGYGPSGGKPQAGIGPNDTLAFYVEIVDATPAA</sequence>
<dbReference type="InterPro" id="IPR001179">
    <property type="entry name" value="PPIase_FKBP_dom"/>
</dbReference>
<keyword evidence="4 5" id="KW-0413">Isomerase</keyword>
<keyword evidence="8" id="KW-0732">Signal</keyword>
<evidence type="ECO:0000256" key="5">
    <source>
        <dbReference type="PROSITE-ProRule" id="PRU00277"/>
    </source>
</evidence>
<organism evidence="10 11">
    <name type="scientific">Mobiluncus porci</name>
    <dbReference type="NCBI Taxonomy" id="2652278"/>
    <lineage>
        <taxon>Bacteria</taxon>
        <taxon>Bacillati</taxon>
        <taxon>Actinomycetota</taxon>
        <taxon>Actinomycetes</taxon>
        <taxon>Actinomycetales</taxon>
        <taxon>Actinomycetaceae</taxon>
        <taxon>Mobiluncus</taxon>
    </lineage>
</organism>